<name>A0A938XPK7_9FIRM</name>
<dbReference type="InterPro" id="IPR050963">
    <property type="entry name" value="Sirohydro_Cobaltochel/CbiX"/>
</dbReference>
<dbReference type="Proteomes" id="UP000774000">
    <property type="component" value="Unassembled WGS sequence"/>
</dbReference>
<keyword evidence="1" id="KW-0479">Metal-binding</keyword>
<proteinExistence type="predicted"/>
<reference evidence="3" key="1">
    <citation type="submission" date="2021-01" db="EMBL/GenBank/DDBJ databases">
        <title>Genomic Encyclopedia of Type Strains, Phase IV (KMG-IV): sequencing the most valuable type-strain genomes for metagenomic binning, comparative biology and taxonomic classification.</title>
        <authorList>
            <person name="Goeker M."/>
        </authorList>
    </citation>
    <scope>NUCLEOTIDE SEQUENCE</scope>
    <source>
        <strain evidence="3">DSM 23230</strain>
    </source>
</reference>
<dbReference type="PANTHER" id="PTHR33542">
    <property type="entry name" value="SIROHYDROCHLORIN FERROCHELATASE, CHLOROPLASTIC"/>
    <property type="match status" value="1"/>
</dbReference>
<dbReference type="SUPFAM" id="SSF53800">
    <property type="entry name" value="Chelatase"/>
    <property type="match status" value="1"/>
</dbReference>
<gene>
    <name evidence="3" type="ORF">JOC47_001982</name>
</gene>
<keyword evidence="2" id="KW-0456">Lyase</keyword>
<dbReference type="EMBL" id="JAFBDQ010000009">
    <property type="protein sequence ID" value="MBM7557128.1"/>
    <property type="molecule type" value="Genomic_DNA"/>
</dbReference>
<evidence type="ECO:0000256" key="1">
    <source>
        <dbReference type="ARBA" id="ARBA00022723"/>
    </source>
</evidence>
<dbReference type="PANTHER" id="PTHR33542:SF3">
    <property type="entry name" value="SIROHYDROCHLORIN FERROCHELATASE, CHLOROPLASTIC"/>
    <property type="match status" value="1"/>
</dbReference>
<evidence type="ECO:0000313" key="3">
    <source>
        <dbReference type="EMBL" id="MBM7557128.1"/>
    </source>
</evidence>
<dbReference type="Gene3D" id="3.40.50.1400">
    <property type="match status" value="1"/>
</dbReference>
<evidence type="ECO:0000313" key="4">
    <source>
        <dbReference type="Proteomes" id="UP000774000"/>
    </source>
</evidence>
<dbReference type="Pfam" id="PF01903">
    <property type="entry name" value="CbiX"/>
    <property type="match status" value="1"/>
</dbReference>
<comment type="caution">
    <text evidence="3">The sequence shown here is derived from an EMBL/GenBank/DDBJ whole genome shotgun (WGS) entry which is preliminary data.</text>
</comment>
<dbReference type="AlphaFoldDB" id="A0A938XPK7"/>
<dbReference type="GO" id="GO:0016829">
    <property type="term" value="F:lyase activity"/>
    <property type="evidence" value="ECO:0007669"/>
    <property type="project" value="UniProtKB-KW"/>
</dbReference>
<evidence type="ECO:0000256" key="2">
    <source>
        <dbReference type="ARBA" id="ARBA00023239"/>
    </source>
</evidence>
<dbReference type="RefSeq" id="WP_204701888.1">
    <property type="nucleotide sequence ID" value="NZ_JAFBDQ010000009.1"/>
</dbReference>
<organism evidence="3 4">
    <name type="scientific">Halanaerobacter jeridensis</name>
    <dbReference type="NCBI Taxonomy" id="706427"/>
    <lineage>
        <taxon>Bacteria</taxon>
        <taxon>Bacillati</taxon>
        <taxon>Bacillota</taxon>
        <taxon>Clostridia</taxon>
        <taxon>Halanaerobiales</taxon>
        <taxon>Halobacteroidaceae</taxon>
        <taxon>Halanaerobacter</taxon>
    </lineage>
</organism>
<dbReference type="GO" id="GO:0046872">
    <property type="term" value="F:metal ion binding"/>
    <property type="evidence" value="ECO:0007669"/>
    <property type="project" value="UniProtKB-KW"/>
</dbReference>
<sequence>MKTGVIILGHGSRAKEAAEVFDQIVEMVKEKVDYELVKGAAMELAEPTLEQSVTELVEQGVEQINIVPLFLFPGIHIQEDIPELIEELEAEYPEVQFNFGQNIGADEKIAEIVVDRIQKLG</sequence>
<accession>A0A938XPK7</accession>
<dbReference type="InterPro" id="IPR002762">
    <property type="entry name" value="CbiX-like"/>
</dbReference>
<dbReference type="CDD" id="cd03416">
    <property type="entry name" value="CbiX_SirB_N"/>
    <property type="match status" value="1"/>
</dbReference>
<protein>
    <submittedName>
        <fullName evidence="3">Sirohydrochlorin ferrochelatase</fullName>
    </submittedName>
</protein>
<keyword evidence="4" id="KW-1185">Reference proteome</keyword>